<dbReference type="InterPro" id="IPR001986">
    <property type="entry name" value="Enolpyruvate_Tfrase_dom"/>
</dbReference>
<feature type="binding site" evidence="7">
    <location>
        <position position="305"/>
    </location>
    <ligand>
        <name>3-phosphoshikimate</name>
        <dbReference type="ChEBI" id="CHEBI:145989"/>
    </ligand>
</feature>
<proteinExistence type="inferred from homology"/>
<evidence type="ECO:0000259" key="8">
    <source>
        <dbReference type="Pfam" id="PF00275"/>
    </source>
</evidence>
<keyword evidence="5 7" id="KW-0057">Aromatic amino acid biosynthesis</keyword>
<feature type="binding site" evidence="7">
    <location>
        <position position="20"/>
    </location>
    <ligand>
        <name>phosphoenolpyruvate</name>
        <dbReference type="ChEBI" id="CHEBI:58702"/>
    </ligand>
</feature>
<feature type="active site" description="Proton acceptor" evidence="7">
    <location>
        <position position="305"/>
    </location>
</feature>
<feature type="binding site" evidence="7">
    <location>
        <position position="162"/>
    </location>
    <ligand>
        <name>phosphoenolpyruvate</name>
        <dbReference type="ChEBI" id="CHEBI:58702"/>
    </ligand>
</feature>
<keyword evidence="10" id="KW-1185">Reference proteome</keyword>
<gene>
    <name evidence="7 9" type="primary">aroA</name>
    <name evidence="9" type="ORF">DN068_13895</name>
</gene>
<feature type="binding site" evidence="7">
    <location>
        <position position="404"/>
    </location>
    <ligand>
        <name>phosphoenolpyruvate</name>
        <dbReference type="ChEBI" id="CHEBI:58702"/>
    </ligand>
</feature>
<sequence length="424" mass="45695">MQVSVSPGKIHGTVCAPGSKSMMQRVCAAALLHRGTTIIHNPGISNDDKAALEIIRQLGASIEARDGSLVIESNGINPISDVIDCGESGLSARLFTSIAALYDGRITITGHGSLLRRQMFELKNILLQSGKVLEDFNGFLPLTISAPFHAGDLNIDGTLSSQYLTGALFALSFSAEKEITITVSNPKSKPYIDLTLKVLADFGKEVTHDQYEVYHISPSVNEGSGIIVRAVETDWSSAAAWIVAGAIAGDIIIQHLDKDTTQADARLLDVLKDCGADFHWEGDSLHIRQTNALKSFSFDATECPDLFPVLSVLAGACEGRSEITGIHRLEHKESDRAYSTGALLRLLGLDYTAAKDTLFIEGKSSFNGGTISSYNDHRMVMAAAIAALRADSEIVIENAEAVAKSYPDFFKHLQSLQVRCTQTI</sequence>
<feature type="binding site" evidence="7">
    <location>
        <position position="89"/>
    </location>
    <ligand>
        <name>phosphoenolpyruvate</name>
        <dbReference type="ChEBI" id="CHEBI:58702"/>
    </ligand>
</feature>
<comment type="subcellular location">
    <subcellularLocation>
        <location evidence="7">Cytoplasm</location>
    </subcellularLocation>
</comment>
<evidence type="ECO:0000256" key="2">
    <source>
        <dbReference type="ARBA" id="ARBA00009948"/>
    </source>
</evidence>
<comment type="caution">
    <text evidence="9">The sequence shown here is derived from an EMBL/GenBank/DDBJ whole genome shotgun (WGS) entry which is preliminary data.</text>
</comment>
<protein>
    <recommendedName>
        <fullName evidence="7">3-phosphoshikimate 1-carboxyvinyltransferase</fullName>
        <ecNumber evidence="7">2.5.1.19</ecNumber>
    </recommendedName>
    <alternativeName>
        <fullName evidence="7">5-enolpyruvylshikimate-3-phosphate synthase</fullName>
        <shortName evidence="7">EPSP synthase</shortName>
        <shortName evidence="7">EPSPS</shortName>
    </alternativeName>
</protein>
<dbReference type="InterPro" id="IPR036968">
    <property type="entry name" value="Enolpyruvate_Tfrase_sf"/>
</dbReference>
<comment type="caution">
    <text evidence="7">Lacks conserved residue(s) required for the propagation of feature annotation.</text>
</comment>
<accession>A0A2W2B832</accession>
<feature type="binding site" evidence="7">
    <location>
        <position position="21"/>
    </location>
    <ligand>
        <name>3-phosphoshikimate</name>
        <dbReference type="ChEBI" id="CHEBI:145989"/>
    </ligand>
</feature>
<evidence type="ECO:0000256" key="1">
    <source>
        <dbReference type="ARBA" id="ARBA00004811"/>
    </source>
</evidence>
<reference evidence="9 10" key="1">
    <citation type="submission" date="2018-06" db="EMBL/GenBank/DDBJ databases">
        <title>Mucibacter soli gen. nov., sp. nov., a new member of the family Chitinophagaceae producing mucin.</title>
        <authorList>
            <person name="Kim M.-K."/>
            <person name="Park S."/>
            <person name="Kim T.-S."/>
            <person name="Joung Y."/>
            <person name="Han J.-H."/>
            <person name="Kim S.B."/>
        </authorList>
    </citation>
    <scope>NUCLEOTIDE SEQUENCE [LARGE SCALE GENOMIC DNA]</scope>
    <source>
        <strain evidence="9 10">R1-15</strain>
    </source>
</reference>
<dbReference type="HAMAP" id="MF_00210">
    <property type="entry name" value="EPSP_synth"/>
    <property type="match status" value="1"/>
</dbReference>
<dbReference type="Proteomes" id="UP000248745">
    <property type="component" value="Unassembled WGS sequence"/>
</dbReference>
<name>A0A2W2B832_9BACT</name>
<feature type="binding site" evidence="7">
    <location>
        <position position="117"/>
    </location>
    <ligand>
        <name>phosphoenolpyruvate</name>
        <dbReference type="ChEBI" id="CHEBI:58702"/>
    </ligand>
</feature>
<dbReference type="GO" id="GO:0005737">
    <property type="term" value="C:cytoplasm"/>
    <property type="evidence" value="ECO:0007669"/>
    <property type="project" value="UniProtKB-SubCell"/>
</dbReference>
<feature type="domain" description="Enolpyruvate transferase" evidence="8">
    <location>
        <begin position="7"/>
        <end position="413"/>
    </location>
</feature>
<evidence type="ECO:0000313" key="9">
    <source>
        <dbReference type="EMBL" id="PZF72439.1"/>
    </source>
</evidence>
<dbReference type="GO" id="GO:0009073">
    <property type="term" value="P:aromatic amino acid family biosynthetic process"/>
    <property type="evidence" value="ECO:0007669"/>
    <property type="project" value="UniProtKB-KW"/>
</dbReference>
<evidence type="ECO:0000256" key="4">
    <source>
        <dbReference type="ARBA" id="ARBA00022679"/>
    </source>
</evidence>
<dbReference type="PIRSF" id="PIRSF000505">
    <property type="entry name" value="EPSPS"/>
    <property type="match status" value="1"/>
</dbReference>
<dbReference type="EC" id="2.5.1.19" evidence="7"/>
<feature type="binding site" evidence="7">
    <location>
        <position position="162"/>
    </location>
    <ligand>
        <name>3-phosphoshikimate</name>
        <dbReference type="ChEBI" id="CHEBI:145989"/>
    </ligand>
</feature>
<dbReference type="InterPro" id="IPR006264">
    <property type="entry name" value="EPSP_synthase"/>
</dbReference>
<comment type="catalytic activity">
    <reaction evidence="6">
        <text>3-phosphoshikimate + phosphoenolpyruvate = 5-O-(1-carboxyvinyl)-3-phosphoshikimate + phosphate</text>
        <dbReference type="Rhea" id="RHEA:21256"/>
        <dbReference type="ChEBI" id="CHEBI:43474"/>
        <dbReference type="ChEBI" id="CHEBI:57701"/>
        <dbReference type="ChEBI" id="CHEBI:58702"/>
        <dbReference type="ChEBI" id="CHEBI:145989"/>
        <dbReference type="EC" id="2.5.1.19"/>
    </reaction>
    <physiologicalReaction direction="left-to-right" evidence="6">
        <dbReference type="Rhea" id="RHEA:21257"/>
    </physiologicalReaction>
</comment>
<dbReference type="PANTHER" id="PTHR21090:SF5">
    <property type="entry name" value="PENTAFUNCTIONAL AROM POLYPEPTIDE"/>
    <property type="match status" value="1"/>
</dbReference>
<evidence type="ECO:0000256" key="6">
    <source>
        <dbReference type="ARBA" id="ARBA00044633"/>
    </source>
</evidence>
<keyword evidence="7" id="KW-0963">Cytoplasm</keyword>
<evidence type="ECO:0000256" key="5">
    <source>
        <dbReference type="ARBA" id="ARBA00023141"/>
    </source>
</evidence>
<evidence type="ECO:0000313" key="10">
    <source>
        <dbReference type="Proteomes" id="UP000248745"/>
    </source>
</evidence>
<feature type="binding site" evidence="7">
    <location>
        <position position="20"/>
    </location>
    <ligand>
        <name>3-phosphoshikimate</name>
        <dbReference type="ChEBI" id="CHEBI:145989"/>
    </ligand>
</feature>
<dbReference type="EMBL" id="QKTW01000018">
    <property type="protein sequence ID" value="PZF72439.1"/>
    <property type="molecule type" value="Genomic_DNA"/>
</dbReference>
<dbReference type="AlphaFoldDB" id="A0A2W2B832"/>
<comment type="similarity">
    <text evidence="2 7">Belongs to the EPSP synthase family.</text>
</comment>
<dbReference type="PANTHER" id="PTHR21090">
    <property type="entry name" value="AROM/DEHYDROQUINATE SYNTHASE"/>
    <property type="match status" value="1"/>
</dbReference>
<feature type="binding site" evidence="7">
    <location>
        <position position="378"/>
    </location>
    <ligand>
        <name>phosphoenolpyruvate</name>
        <dbReference type="ChEBI" id="CHEBI:58702"/>
    </ligand>
</feature>
<evidence type="ECO:0000256" key="7">
    <source>
        <dbReference type="HAMAP-Rule" id="MF_00210"/>
    </source>
</evidence>
<dbReference type="OrthoDB" id="9809920at2"/>
<feature type="binding site" evidence="7">
    <location>
        <position position="161"/>
    </location>
    <ligand>
        <name>3-phosphoshikimate</name>
        <dbReference type="ChEBI" id="CHEBI:145989"/>
    </ligand>
</feature>
<comment type="pathway">
    <text evidence="1 7">Metabolic intermediate biosynthesis; chorismate biosynthesis; chorismate from D-erythrose 4-phosphate and phosphoenolpyruvate: step 6/7.</text>
</comment>
<comment type="function">
    <text evidence="7">Catalyzes the transfer of the enolpyruvyl moiety of phosphoenolpyruvate (PEP) to the 5-hydroxyl of shikimate-3-phosphate (S3P) to produce enolpyruvyl shikimate-3-phosphate and inorganic phosphate.</text>
</comment>
<organism evidence="9 10">
    <name type="scientific">Taibaiella soli</name>
    <dbReference type="NCBI Taxonomy" id="1649169"/>
    <lineage>
        <taxon>Bacteria</taxon>
        <taxon>Pseudomonadati</taxon>
        <taxon>Bacteroidota</taxon>
        <taxon>Chitinophagia</taxon>
        <taxon>Chitinophagales</taxon>
        <taxon>Chitinophagaceae</taxon>
        <taxon>Taibaiella</taxon>
    </lineage>
</organism>
<feature type="binding site" evidence="7">
    <location>
        <position position="160"/>
    </location>
    <ligand>
        <name>3-phosphoshikimate</name>
        <dbReference type="ChEBI" id="CHEBI:145989"/>
    </ligand>
</feature>
<dbReference type="Pfam" id="PF00275">
    <property type="entry name" value="EPSP_synthase"/>
    <property type="match status" value="1"/>
</dbReference>
<dbReference type="GO" id="GO:0009423">
    <property type="term" value="P:chorismate biosynthetic process"/>
    <property type="evidence" value="ECO:0007669"/>
    <property type="project" value="UniProtKB-UniRule"/>
</dbReference>
<dbReference type="SUPFAM" id="SSF55205">
    <property type="entry name" value="EPT/RTPC-like"/>
    <property type="match status" value="1"/>
</dbReference>
<feature type="binding site" evidence="7">
    <location>
        <position position="336"/>
    </location>
    <ligand>
        <name>phosphoenolpyruvate</name>
        <dbReference type="ChEBI" id="CHEBI:58702"/>
    </ligand>
</feature>
<feature type="binding site" evidence="7">
    <location>
        <position position="332"/>
    </location>
    <ligand>
        <name>3-phosphoshikimate</name>
        <dbReference type="ChEBI" id="CHEBI:145989"/>
    </ligand>
</feature>
<dbReference type="CDD" id="cd01556">
    <property type="entry name" value="EPSP_synthase"/>
    <property type="match status" value="1"/>
</dbReference>
<feature type="binding site" evidence="7">
    <location>
        <position position="188"/>
    </location>
    <ligand>
        <name>3-phosphoshikimate</name>
        <dbReference type="ChEBI" id="CHEBI:145989"/>
    </ligand>
</feature>
<keyword evidence="4 7" id="KW-0808">Transferase</keyword>
<dbReference type="RefSeq" id="WP_110999534.1">
    <property type="nucleotide sequence ID" value="NZ_QKTW01000018.1"/>
</dbReference>
<dbReference type="InterPro" id="IPR013792">
    <property type="entry name" value="RNA3'P_cycl/enolpyr_Trfase_a/b"/>
</dbReference>
<dbReference type="UniPathway" id="UPA00053">
    <property type="reaction ID" value="UER00089"/>
</dbReference>
<dbReference type="Gene3D" id="3.65.10.10">
    <property type="entry name" value="Enolpyruvate transferase domain"/>
    <property type="match status" value="2"/>
</dbReference>
<evidence type="ECO:0000256" key="3">
    <source>
        <dbReference type="ARBA" id="ARBA00022605"/>
    </source>
</evidence>
<dbReference type="GO" id="GO:0003866">
    <property type="term" value="F:3-phosphoshikimate 1-carboxyvinyltransferase activity"/>
    <property type="evidence" value="ECO:0007669"/>
    <property type="project" value="UniProtKB-UniRule"/>
</dbReference>
<dbReference type="NCBIfam" id="TIGR01356">
    <property type="entry name" value="aroA"/>
    <property type="match status" value="1"/>
</dbReference>
<comment type="subunit">
    <text evidence="7">Monomer.</text>
</comment>
<dbReference type="GO" id="GO:0008652">
    <property type="term" value="P:amino acid biosynthetic process"/>
    <property type="evidence" value="ECO:0007669"/>
    <property type="project" value="UniProtKB-KW"/>
</dbReference>
<keyword evidence="3 7" id="KW-0028">Amino-acid biosynthesis</keyword>
<feature type="binding site" evidence="7">
    <location>
        <position position="25"/>
    </location>
    <ligand>
        <name>3-phosphoshikimate</name>
        <dbReference type="ChEBI" id="CHEBI:145989"/>
    </ligand>
</feature>